<evidence type="ECO:0000259" key="2">
    <source>
        <dbReference type="PROSITE" id="PS50222"/>
    </source>
</evidence>
<dbReference type="Gene3D" id="1.10.238.10">
    <property type="entry name" value="EF-hand"/>
    <property type="match status" value="1"/>
</dbReference>
<dbReference type="PROSITE" id="PS00018">
    <property type="entry name" value="EF_HAND_1"/>
    <property type="match status" value="2"/>
</dbReference>
<dbReference type="CDD" id="cd00051">
    <property type="entry name" value="EFh"/>
    <property type="match status" value="1"/>
</dbReference>
<dbReference type="Proteomes" id="UP000288805">
    <property type="component" value="Unassembled WGS sequence"/>
</dbReference>
<dbReference type="InterPro" id="IPR002048">
    <property type="entry name" value="EF_hand_dom"/>
</dbReference>
<dbReference type="GO" id="GO:0005509">
    <property type="term" value="F:calcium ion binding"/>
    <property type="evidence" value="ECO:0007669"/>
    <property type="project" value="InterPro"/>
</dbReference>
<name>A0A438IT52_VITVI</name>
<keyword evidence="1" id="KW-0106">Calcium</keyword>
<feature type="domain" description="EF-hand" evidence="2">
    <location>
        <begin position="54"/>
        <end position="85"/>
    </location>
</feature>
<dbReference type="Gramene" id="Vitis18g00891.t01">
    <property type="protein sequence ID" value="Vitis18g00891.t01.CDS"/>
    <property type="gene ID" value="Vitis18g00891"/>
</dbReference>
<dbReference type="InterPro" id="IPR011992">
    <property type="entry name" value="EF-hand-dom_pair"/>
</dbReference>
<evidence type="ECO:0000313" key="3">
    <source>
        <dbReference type="EMBL" id="RVW99907.1"/>
    </source>
</evidence>
<organism evidence="3 4">
    <name type="scientific">Vitis vinifera</name>
    <name type="common">Grape</name>
    <dbReference type="NCBI Taxonomy" id="29760"/>
    <lineage>
        <taxon>Eukaryota</taxon>
        <taxon>Viridiplantae</taxon>
        <taxon>Streptophyta</taxon>
        <taxon>Embryophyta</taxon>
        <taxon>Tracheophyta</taxon>
        <taxon>Spermatophyta</taxon>
        <taxon>Magnoliopsida</taxon>
        <taxon>eudicotyledons</taxon>
        <taxon>Gunneridae</taxon>
        <taxon>Pentapetalae</taxon>
        <taxon>rosids</taxon>
        <taxon>Vitales</taxon>
        <taxon>Vitaceae</taxon>
        <taxon>Viteae</taxon>
        <taxon>Vitis</taxon>
    </lineage>
</organism>
<evidence type="ECO:0000256" key="1">
    <source>
        <dbReference type="ARBA" id="ARBA00022837"/>
    </source>
</evidence>
<protein>
    <recommendedName>
        <fullName evidence="2">EF-hand domain-containing protein</fullName>
    </recommendedName>
</protein>
<dbReference type="SMART" id="SM00054">
    <property type="entry name" value="EFh"/>
    <property type="match status" value="2"/>
</dbReference>
<dbReference type="InterPro" id="IPR018247">
    <property type="entry name" value="EF_Hand_1_Ca_BS"/>
</dbReference>
<dbReference type="SUPFAM" id="SSF47473">
    <property type="entry name" value="EF-hand"/>
    <property type="match status" value="1"/>
</dbReference>
<dbReference type="AlphaFoldDB" id="A0A438IT52"/>
<dbReference type="Pfam" id="PF13499">
    <property type="entry name" value="EF-hand_7"/>
    <property type="match status" value="1"/>
</dbReference>
<dbReference type="PROSITE" id="PS50222">
    <property type="entry name" value="EF_HAND_2"/>
    <property type="match status" value="2"/>
</dbReference>
<evidence type="ECO:0000313" key="4">
    <source>
        <dbReference type="Proteomes" id="UP000288805"/>
    </source>
</evidence>
<feature type="domain" description="EF-hand" evidence="2">
    <location>
        <begin position="14"/>
        <end position="49"/>
    </location>
</feature>
<proteinExistence type="predicted"/>
<sequence>MCAVVPRGKITVLLTEEQIRGIFRKYDRDGDRRLSKAELKEAFKHLGSHFPCWRAARALSRADANKDGYISEEELTSLVNYALKFGYKV</sequence>
<gene>
    <name evidence="3" type="ORF">CK203_024694</name>
</gene>
<accession>A0A438IT52</accession>
<dbReference type="EMBL" id="QGNW01000084">
    <property type="protein sequence ID" value="RVW99907.1"/>
    <property type="molecule type" value="Genomic_DNA"/>
</dbReference>
<dbReference type="OrthoDB" id="26525at2759"/>
<reference evidence="3 4" key="1">
    <citation type="journal article" date="2018" name="PLoS Genet.">
        <title>Population sequencing reveals clonal diversity and ancestral inbreeding in the grapevine cultivar Chardonnay.</title>
        <authorList>
            <person name="Roach M.J."/>
            <person name="Johnson D.L."/>
            <person name="Bohlmann J."/>
            <person name="van Vuuren H.J."/>
            <person name="Jones S.J."/>
            <person name="Pretorius I.S."/>
            <person name="Schmidt S.A."/>
            <person name="Borneman A.R."/>
        </authorList>
    </citation>
    <scope>NUCLEOTIDE SEQUENCE [LARGE SCALE GENOMIC DNA]</scope>
    <source>
        <strain evidence="4">cv. Chardonnay</strain>
        <tissue evidence="3">Leaf</tissue>
    </source>
</reference>
<comment type="caution">
    <text evidence="3">The sequence shown here is derived from an EMBL/GenBank/DDBJ whole genome shotgun (WGS) entry which is preliminary data.</text>
</comment>